<dbReference type="UniPathway" id="UPA00077">
    <property type="reaction ID" value="UER00154"/>
</dbReference>
<reference evidence="11 12" key="1">
    <citation type="submission" date="2018-06" db="EMBL/GenBank/DDBJ databases">
        <authorList>
            <consortium name="Pathogen Informatics"/>
            <person name="Doyle S."/>
        </authorList>
    </citation>
    <scope>NUCLEOTIDE SEQUENCE [LARGE SCALE GENOMIC DNA]</scope>
    <source>
        <strain evidence="11 12">NCTC10571</strain>
    </source>
</reference>
<dbReference type="InterPro" id="IPR000550">
    <property type="entry name" value="Hppk"/>
</dbReference>
<dbReference type="Pfam" id="PF01288">
    <property type="entry name" value="HPPK"/>
    <property type="match status" value="1"/>
</dbReference>
<dbReference type="EC" id="2.7.6.3" evidence="9"/>
<dbReference type="GO" id="GO:0004150">
    <property type="term" value="F:dihydroneopterin aldolase activity"/>
    <property type="evidence" value="ECO:0007669"/>
    <property type="project" value="UniProtKB-UniRule"/>
</dbReference>
<feature type="domain" description="7,8-dihydro-6-hydroxymethylpterin-pyrophosphokinase" evidence="10">
    <location>
        <begin position="206"/>
        <end position="217"/>
    </location>
</feature>
<dbReference type="GO" id="GO:0046654">
    <property type="term" value="P:tetrahydrofolate biosynthetic process"/>
    <property type="evidence" value="ECO:0007669"/>
    <property type="project" value="UniProtKB-UniRule"/>
</dbReference>
<dbReference type="AlphaFoldDB" id="A0A378NSU6"/>
<dbReference type="InterPro" id="IPR035907">
    <property type="entry name" value="Hppk_sf"/>
</dbReference>
<dbReference type="SMART" id="SM00905">
    <property type="entry name" value="FolB"/>
    <property type="match status" value="1"/>
</dbReference>
<dbReference type="STRING" id="1122216.GCA_000423385_01814"/>
<evidence type="ECO:0000256" key="8">
    <source>
        <dbReference type="ARBA" id="ARBA00022909"/>
    </source>
</evidence>
<evidence type="ECO:0000256" key="7">
    <source>
        <dbReference type="ARBA" id="ARBA00022840"/>
    </source>
</evidence>
<dbReference type="InterPro" id="IPR043133">
    <property type="entry name" value="GTP-CH-I_C/QueF"/>
</dbReference>
<dbReference type="GO" id="GO:0005524">
    <property type="term" value="F:ATP binding"/>
    <property type="evidence" value="ECO:0007669"/>
    <property type="project" value="UniProtKB-KW"/>
</dbReference>
<comment type="function">
    <text evidence="9">Catalyzes the conversion of 7,8-dihydroneopterin to 6-hydroxymethyl-7,8-dihydropterin.</text>
</comment>
<dbReference type="CDD" id="cd00534">
    <property type="entry name" value="DHNA_DHNTPE"/>
    <property type="match status" value="1"/>
</dbReference>
<comment type="similarity">
    <text evidence="3">In the N-terminal section; belongs to the DHNA family.</text>
</comment>
<keyword evidence="7" id="KW-0067">ATP-binding</keyword>
<proteinExistence type="inferred from homology"/>
<dbReference type="Gene3D" id="3.30.70.560">
    <property type="entry name" value="7,8-Dihydro-6-hydroxymethylpterin-pyrophosphokinase HPPK"/>
    <property type="match status" value="1"/>
</dbReference>
<gene>
    <name evidence="11" type="primary">sulD</name>
    <name evidence="11" type="ORF">NCTC10571_01067</name>
</gene>
<organism evidence="11 12">
    <name type="scientific">Megamonas hypermegale</name>
    <dbReference type="NCBI Taxonomy" id="158847"/>
    <lineage>
        <taxon>Bacteria</taxon>
        <taxon>Bacillati</taxon>
        <taxon>Bacillota</taxon>
        <taxon>Negativicutes</taxon>
        <taxon>Selenomonadales</taxon>
        <taxon>Selenomonadaceae</taxon>
        <taxon>Megamonas</taxon>
    </lineage>
</organism>
<dbReference type="GO" id="GO:0016301">
    <property type="term" value="F:kinase activity"/>
    <property type="evidence" value="ECO:0007669"/>
    <property type="project" value="UniProtKB-KW"/>
</dbReference>
<dbReference type="EMBL" id="UGPP01000001">
    <property type="protein sequence ID" value="STY70917.1"/>
    <property type="molecule type" value="Genomic_DNA"/>
</dbReference>
<evidence type="ECO:0000259" key="10">
    <source>
        <dbReference type="PROSITE" id="PS00794"/>
    </source>
</evidence>
<evidence type="ECO:0000313" key="11">
    <source>
        <dbReference type="EMBL" id="STY70917.1"/>
    </source>
</evidence>
<dbReference type="InterPro" id="IPR006157">
    <property type="entry name" value="FolB_dom"/>
</dbReference>
<evidence type="ECO:0000256" key="6">
    <source>
        <dbReference type="ARBA" id="ARBA00022777"/>
    </source>
</evidence>
<keyword evidence="8 9" id="KW-0289">Folate biosynthesis</keyword>
<evidence type="ECO:0000256" key="1">
    <source>
        <dbReference type="ARBA" id="ARBA00000198"/>
    </source>
</evidence>
<keyword evidence="4" id="KW-0808">Transferase</keyword>
<dbReference type="NCBIfam" id="TIGR01498">
    <property type="entry name" value="folK"/>
    <property type="match status" value="1"/>
</dbReference>
<dbReference type="SUPFAM" id="SSF55620">
    <property type="entry name" value="Tetrahydrobiopterin biosynthesis enzymes-like"/>
    <property type="match status" value="1"/>
</dbReference>
<sequence length="274" mass="31682">MDIIRIDNLEVYAYHGVYDEEKEKGQYFYVNAELYTNTRKAGMNDDLDASTNYGTVCDFIHDFMTKHTYDLIETVAEQLAQALLLEFKLVKSILLEIRKPHAPIEKEFESVSVEIERGWHEAFVAFGSNLGDKEKFIDEAIEALSNLPQINIVAISDKIVTEPYGNVEQDVFLNGVMKIETLLPADELLQILQKVEEHAGRERKIHWGPRTLDLDIIFYDDDIISKDDLIVPHPDMKNRDFVLKPLMQIAPYKLHPVYRKTISDMYAELMAKKQ</sequence>
<dbReference type="Proteomes" id="UP000255234">
    <property type="component" value="Unassembled WGS sequence"/>
</dbReference>
<accession>A0A378NSU6</accession>
<name>A0A378NSU6_9FIRM</name>
<evidence type="ECO:0000256" key="3">
    <source>
        <dbReference type="ARBA" id="ARBA00009640"/>
    </source>
</evidence>
<protein>
    <recommendedName>
        <fullName evidence="9">Bifunctional folate synthesis protein</fullName>
    </recommendedName>
    <domain>
        <recommendedName>
            <fullName evidence="9">Dihydroneopterin aldolase</fullName>
            <shortName evidence="9">DHNA</shortName>
            <ecNumber evidence="9">4.1.2.25</ecNumber>
        </recommendedName>
        <alternativeName>
            <fullName evidence="9">7,8-dihydroneopterin aldolase</fullName>
        </alternativeName>
    </domain>
    <domain>
        <recommendedName>
            <fullName evidence="9">2-amino-4-hydroxy-6-hydroxymethyldihydropteridine pyrophosphokinase</fullName>
            <ecNumber evidence="9">2.7.6.3</ecNumber>
        </recommendedName>
        <alternativeName>
            <fullName evidence="9">6-hydroxymethyl-7,8-dihydropterin pyrophosphokinase</fullName>
            <shortName evidence="9">PPPK</shortName>
        </alternativeName>
        <alternativeName>
            <fullName evidence="9">7,8-dihydro-6-hydroxymethylpterin pyrophosphokinase</fullName>
            <shortName evidence="9">HPPK</shortName>
        </alternativeName>
    </domain>
</protein>
<comment type="catalytic activity">
    <reaction evidence="1">
        <text>6-hydroxymethyl-7,8-dihydropterin + ATP = (7,8-dihydropterin-6-yl)methyl diphosphate + AMP + H(+)</text>
        <dbReference type="Rhea" id="RHEA:11412"/>
        <dbReference type="ChEBI" id="CHEBI:15378"/>
        <dbReference type="ChEBI" id="CHEBI:30616"/>
        <dbReference type="ChEBI" id="CHEBI:44841"/>
        <dbReference type="ChEBI" id="CHEBI:72950"/>
        <dbReference type="ChEBI" id="CHEBI:456215"/>
        <dbReference type="EC" id="2.7.6.3"/>
    </reaction>
</comment>
<dbReference type="GO" id="GO:0046656">
    <property type="term" value="P:folic acid biosynthetic process"/>
    <property type="evidence" value="ECO:0007669"/>
    <property type="project" value="UniProtKB-UniRule"/>
</dbReference>
<keyword evidence="9" id="KW-0456">Lyase</keyword>
<dbReference type="InterPro" id="IPR006156">
    <property type="entry name" value="Dihydroneopterin_aldolase"/>
</dbReference>
<evidence type="ECO:0000256" key="2">
    <source>
        <dbReference type="ARBA" id="ARBA00005051"/>
    </source>
</evidence>
<dbReference type="RefSeq" id="WP_115151347.1">
    <property type="nucleotide sequence ID" value="NZ_UGPP01000001.1"/>
</dbReference>
<dbReference type="PANTHER" id="PTHR43071">
    <property type="entry name" value="2-AMINO-4-HYDROXY-6-HYDROXYMETHYLDIHYDROPTERIDINE PYROPHOSPHOKINASE"/>
    <property type="match status" value="1"/>
</dbReference>
<dbReference type="NCBIfam" id="TIGR00526">
    <property type="entry name" value="folB_dom"/>
    <property type="match status" value="1"/>
</dbReference>
<comment type="pathway">
    <text evidence="9">Cofactor biosynthesis; tetrahydrofolate biosynthesis; 2-amino-4-hydroxy-6-hydroxymethyl-7,8-dihydropteridine diphosphate from 7,8-dihydroneopterin triphosphate: step 3/4.</text>
</comment>
<dbReference type="EC" id="4.1.2.25" evidence="9"/>
<dbReference type="NCBIfam" id="TIGR00525">
    <property type="entry name" value="folB"/>
    <property type="match status" value="1"/>
</dbReference>
<evidence type="ECO:0000256" key="5">
    <source>
        <dbReference type="ARBA" id="ARBA00022741"/>
    </source>
</evidence>
<evidence type="ECO:0000313" key="12">
    <source>
        <dbReference type="Proteomes" id="UP000255234"/>
    </source>
</evidence>
<evidence type="ECO:0000256" key="4">
    <source>
        <dbReference type="ARBA" id="ARBA00022679"/>
    </source>
</evidence>
<dbReference type="Pfam" id="PF02152">
    <property type="entry name" value="FolB"/>
    <property type="match status" value="1"/>
</dbReference>
<dbReference type="PROSITE" id="PS00794">
    <property type="entry name" value="HPPK"/>
    <property type="match status" value="1"/>
</dbReference>
<keyword evidence="6" id="KW-0418">Kinase</keyword>
<comment type="pathway">
    <text evidence="2">Cofactor biosynthesis; tetrahydrofolate biosynthesis; 2-amino-4-hydroxy-6-hydroxymethyl-7,8-dihydropteridine diphosphate from 7,8-dihydroneopterin triphosphate: step 4/4.</text>
</comment>
<dbReference type="GO" id="GO:0003848">
    <property type="term" value="F:2-amino-4-hydroxy-6-hydroxymethyldihydropteridine diphosphokinase activity"/>
    <property type="evidence" value="ECO:0007669"/>
    <property type="project" value="UniProtKB-EC"/>
</dbReference>
<dbReference type="SUPFAM" id="SSF55083">
    <property type="entry name" value="6-hydroxymethyl-7,8-dihydropterin pyrophosphokinase, HPPK"/>
    <property type="match status" value="1"/>
</dbReference>
<dbReference type="CDD" id="cd00483">
    <property type="entry name" value="HPPK"/>
    <property type="match status" value="1"/>
</dbReference>
<keyword evidence="5" id="KW-0547">Nucleotide-binding</keyword>
<dbReference type="Gene3D" id="3.30.1130.10">
    <property type="match status" value="1"/>
</dbReference>
<dbReference type="PANTHER" id="PTHR43071:SF1">
    <property type="entry name" value="2-AMINO-4-HYDROXY-6-HYDROXYMETHYLDIHYDROPTERIDINE PYROPHOSPHOKINASE"/>
    <property type="match status" value="1"/>
</dbReference>
<evidence type="ECO:0000256" key="9">
    <source>
        <dbReference type="RuleBase" id="RU362079"/>
    </source>
</evidence>
<comment type="similarity">
    <text evidence="9">Belongs to the DHNA family.</text>
</comment>
<comment type="catalytic activity">
    <reaction evidence="9">
        <text>7,8-dihydroneopterin = 6-hydroxymethyl-7,8-dihydropterin + glycolaldehyde</text>
        <dbReference type="Rhea" id="RHEA:10540"/>
        <dbReference type="ChEBI" id="CHEBI:17001"/>
        <dbReference type="ChEBI" id="CHEBI:17071"/>
        <dbReference type="ChEBI" id="CHEBI:44841"/>
        <dbReference type="EC" id="4.1.2.25"/>
    </reaction>
</comment>